<organism evidence="2 3">
    <name type="scientific">Penicillium malachiteum</name>
    <dbReference type="NCBI Taxonomy" id="1324776"/>
    <lineage>
        <taxon>Eukaryota</taxon>
        <taxon>Fungi</taxon>
        <taxon>Dikarya</taxon>
        <taxon>Ascomycota</taxon>
        <taxon>Pezizomycotina</taxon>
        <taxon>Eurotiomycetes</taxon>
        <taxon>Eurotiomycetidae</taxon>
        <taxon>Eurotiales</taxon>
        <taxon>Aspergillaceae</taxon>
        <taxon>Penicillium</taxon>
    </lineage>
</organism>
<comment type="caution">
    <text evidence="2">The sequence shown here is derived from an EMBL/GenBank/DDBJ whole genome shotgun (WGS) entry which is preliminary data.</text>
</comment>
<gene>
    <name evidence="2" type="ORF">N7493_007169</name>
</gene>
<feature type="compositionally biased region" description="Acidic residues" evidence="1">
    <location>
        <begin position="86"/>
        <end position="96"/>
    </location>
</feature>
<feature type="compositionally biased region" description="Polar residues" evidence="1">
    <location>
        <begin position="1"/>
        <end position="35"/>
    </location>
</feature>
<dbReference type="Proteomes" id="UP001215712">
    <property type="component" value="Unassembled WGS sequence"/>
</dbReference>
<protein>
    <submittedName>
        <fullName evidence="2">Uncharacterized protein</fullName>
    </submittedName>
</protein>
<keyword evidence="3" id="KW-1185">Reference proteome</keyword>
<feature type="region of interest" description="Disordered" evidence="1">
    <location>
        <begin position="1"/>
        <end position="107"/>
    </location>
</feature>
<reference evidence="2" key="1">
    <citation type="journal article" date="2023" name="IMA Fungus">
        <title>Comparative genomic study of the Penicillium genus elucidates a diverse pangenome and 15 lateral gene transfer events.</title>
        <authorList>
            <person name="Petersen C."/>
            <person name="Sorensen T."/>
            <person name="Nielsen M.R."/>
            <person name="Sondergaard T.E."/>
            <person name="Sorensen J.L."/>
            <person name="Fitzpatrick D.A."/>
            <person name="Frisvad J.C."/>
            <person name="Nielsen K.L."/>
        </authorList>
    </citation>
    <scope>NUCLEOTIDE SEQUENCE</scope>
    <source>
        <strain evidence="2">IBT 17514</strain>
    </source>
</reference>
<reference evidence="2" key="2">
    <citation type="submission" date="2023-01" db="EMBL/GenBank/DDBJ databases">
        <authorList>
            <person name="Petersen C."/>
        </authorList>
    </citation>
    <scope>NUCLEOTIDE SEQUENCE</scope>
    <source>
        <strain evidence="2">IBT 17514</strain>
    </source>
</reference>
<dbReference type="AlphaFoldDB" id="A0AAD6MUP6"/>
<sequence length="166" mass="18757">MGSTSVRRNLFQQNLSRRPNPVPSGQGTNGLSTRPANKLKHSSSDSSMARNSRLAENKDIVVRDKNGGYKLDIPTLPRSSLVGNGEELDELEDEEMRDLPFDPLGNEQDKEKFDAALVDMMIRHRNRQSIGEPDEVLNIVHQNLRKKVDSLDDDSWMFEPDARSLI</sequence>
<evidence type="ECO:0000256" key="1">
    <source>
        <dbReference type="SAM" id="MobiDB-lite"/>
    </source>
</evidence>
<accession>A0AAD6MUP6</accession>
<proteinExistence type="predicted"/>
<evidence type="ECO:0000313" key="3">
    <source>
        <dbReference type="Proteomes" id="UP001215712"/>
    </source>
</evidence>
<feature type="compositionally biased region" description="Basic and acidic residues" evidence="1">
    <location>
        <begin position="53"/>
        <end position="67"/>
    </location>
</feature>
<evidence type="ECO:0000313" key="2">
    <source>
        <dbReference type="EMBL" id="KAJ5719591.1"/>
    </source>
</evidence>
<name>A0AAD6MUP6_9EURO</name>
<dbReference type="EMBL" id="JAQJAN010000010">
    <property type="protein sequence ID" value="KAJ5719591.1"/>
    <property type="molecule type" value="Genomic_DNA"/>
</dbReference>